<organism evidence="1">
    <name type="scientific">Arundo donax</name>
    <name type="common">Giant reed</name>
    <name type="synonym">Donax arundinaceus</name>
    <dbReference type="NCBI Taxonomy" id="35708"/>
    <lineage>
        <taxon>Eukaryota</taxon>
        <taxon>Viridiplantae</taxon>
        <taxon>Streptophyta</taxon>
        <taxon>Embryophyta</taxon>
        <taxon>Tracheophyta</taxon>
        <taxon>Spermatophyta</taxon>
        <taxon>Magnoliopsida</taxon>
        <taxon>Liliopsida</taxon>
        <taxon>Poales</taxon>
        <taxon>Poaceae</taxon>
        <taxon>PACMAD clade</taxon>
        <taxon>Arundinoideae</taxon>
        <taxon>Arundineae</taxon>
        <taxon>Arundo</taxon>
    </lineage>
</organism>
<sequence length="33" mass="3441">MCICSLLPTNLMSHSVVVSTTSIVSTTTLNTSV</sequence>
<name>A0A0A8ZWR7_ARUDO</name>
<reference evidence="1" key="2">
    <citation type="journal article" date="2015" name="Data Brief">
        <title>Shoot transcriptome of the giant reed, Arundo donax.</title>
        <authorList>
            <person name="Barrero R.A."/>
            <person name="Guerrero F.D."/>
            <person name="Moolhuijzen P."/>
            <person name="Goolsby J.A."/>
            <person name="Tidwell J."/>
            <person name="Bellgard S.E."/>
            <person name="Bellgard M.I."/>
        </authorList>
    </citation>
    <scope>NUCLEOTIDE SEQUENCE</scope>
    <source>
        <tissue evidence="1">Shoot tissue taken approximately 20 cm above the soil surface</tissue>
    </source>
</reference>
<dbReference type="AlphaFoldDB" id="A0A0A8ZWR7"/>
<protein>
    <submittedName>
        <fullName evidence="1">Uncharacterized protein</fullName>
    </submittedName>
</protein>
<dbReference type="EMBL" id="GBRH01254061">
    <property type="protein sequence ID" value="JAD43834.1"/>
    <property type="molecule type" value="Transcribed_RNA"/>
</dbReference>
<proteinExistence type="predicted"/>
<accession>A0A0A8ZWR7</accession>
<reference evidence="1" key="1">
    <citation type="submission" date="2014-09" db="EMBL/GenBank/DDBJ databases">
        <authorList>
            <person name="Magalhaes I.L.F."/>
            <person name="Oliveira U."/>
            <person name="Santos F.R."/>
            <person name="Vidigal T.H.D.A."/>
            <person name="Brescovit A.D."/>
            <person name="Santos A.J."/>
        </authorList>
    </citation>
    <scope>NUCLEOTIDE SEQUENCE</scope>
    <source>
        <tissue evidence="1">Shoot tissue taken approximately 20 cm above the soil surface</tissue>
    </source>
</reference>
<evidence type="ECO:0000313" key="1">
    <source>
        <dbReference type="EMBL" id="JAD43834.1"/>
    </source>
</evidence>